<feature type="region of interest" description="Disordered" evidence="1">
    <location>
        <begin position="1"/>
        <end position="120"/>
    </location>
</feature>
<protein>
    <submittedName>
        <fullName evidence="2">Uncharacterized protein</fullName>
    </submittedName>
</protein>
<feature type="compositionally biased region" description="Low complexity" evidence="1">
    <location>
        <begin position="100"/>
        <end position="110"/>
    </location>
</feature>
<comment type="caution">
    <text evidence="2">The sequence shown here is derived from an EMBL/GenBank/DDBJ whole genome shotgun (WGS) entry which is preliminary data.</text>
</comment>
<organism evidence="2 3">
    <name type="scientific">Prorocentrum cordatum</name>
    <dbReference type="NCBI Taxonomy" id="2364126"/>
    <lineage>
        <taxon>Eukaryota</taxon>
        <taxon>Sar</taxon>
        <taxon>Alveolata</taxon>
        <taxon>Dinophyceae</taxon>
        <taxon>Prorocentrales</taxon>
        <taxon>Prorocentraceae</taxon>
        <taxon>Prorocentrum</taxon>
    </lineage>
</organism>
<feature type="compositionally biased region" description="Low complexity" evidence="1">
    <location>
        <begin position="146"/>
        <end position="160"/>
    </location>
</feature>
<feature type="compositionally biased region" description="Polar residues" evidence="1">
    <location>
        <begin position="186"/>
        <end position="207"/>
    </location>
</feature>
<gene>
    <name evidence="2" type="ORF">PCOR1329_LOCUS26398</name>
</gene>
<evidence type="ECO:0000313" key="3">
    <source>
        <dbReference type="Proteomes" id="UP001189429"/>
    </source>
</evidence>
<feature type="region of interest" description="Disordered" evidence="1">
    <location>
        <begin position="133"/>
        <end position="209"/>
    </location>
</feature>
<reference evidence="2" key="1">
    <citation type="submission" date="2023-10" db="EMBL/GenBank/DDBJ databases">
        <authorList>
            <person name="Chen Y."/>
            <person name="Shah S."/>
            <person name="Dougan E. K."/>
            <person name="Thang M."/>
            <person name="Chan C."/>
        </authorList>
    </citation>
    <scope>NUCLEOTIDE SEQUENCE [LARGE SCALE GENOMIC DNA]</scope>
</reference>
<sequence>MGARRPEGAPPPSAQVAGPADAVGPPVHRPRLGRPAAAASPARCLPPAAGRSPRAAVRRGEGRCSGGPKGVEHYKDPSSVVLPPLPKFPEPDFEADRARSLSPARSPPRSTSGPFKTAKGTWVDHVASLLSERASWSPPLCHDGSRPSTVSTRPPSTSARARQPPRLAPFTPRPGSQSARGHAESENQISGSTLPSAESRVESSNFDAGSRGSASLLAVHAWWSPVEEAQRSRCPTRLEESLKSVHGQVYNRTVRRVRRSTSLRAQERHALEMEMAARLMRARALLGKWQVGMQEIRAARKARRSEALAVALEKWGFCQEPELVEAEADVRRWREMQETHPLLLHQALEARDIPRLRQVVGELNDGGPADVEELETAQRLLSRYDAQAKALADSVDAGSARSISLALQAWEFDKQDPHALAARQALSGREAQKAVLRSVTSDKNGPGLKEAVAAWAFEAQDEDFIKAVAELQAYEKAARELRRLLQPPVDLPGLAAAVAGWAFSPQDALLKGAQDRLAAFEAALREAMAASDGWSLQRLWD</sequence>
<evidence type="ECO:0000313" key="2">
    <source>
        <dbReference type="EMBL" id="CAK0826615.1"/>
    </source>
</evidence>
<dbReference type="Proteomes" id="UP001189429">
    <property type="component" value="Unassembled WGS sequence"/>
</dbReference>
<accession>A0ABN9S4B2</accession>
<dbReference type="EMBL" id="CAUYUJ010009380">
    <property type="protein sequence ID" value="CAK0826615.1"/>
    <property type="molecule type" value="Genomic_DNA"/>
</dbReference>
<proteinExistence type="predicted"/>
<name>A0ABN9S4B2_9DINO</name>
<evidence type="ECO:0000256" key="1">
    <source>
        <dbReference type="SAM" id="MobiDB-lite"/>
    </source>
</evidence>
<keyword evidence="3" id="KW-1185">Reference proteome</keyword>